<organism evidence="1 2">
    <name type="scientific">BD1-7 clade bacterium</name>
    <dbReference type="NCBI Taxonomy" id="2029982"/>
    <lineage>
        <taxon>Bacteria</taxon>
        <taxon>Pseudomonadati</taxon>
        <taxon>Pseudomonadota</taxon>
        <taxon>Gammaproteobacteria</taxon>
        <taxon>Cellvibrionales</taxon>
        <taxon>Spongiibacteraceae</taxon>
        <taxon>BD1-7 clade</taxon>
    </lineage>
</organism>
<evidence type="ECO:0000313" key="1">
    <source>
        <dbReference type="EMBL" id="CAA0084869.1"/>
    </source>
</evidence>
<protein>
    <submittedName>
        <fullName evidence="1">Uncharacterized protein</fullName>
    </submittedName>
</protein>
<proteinExistence type="predicted"/>
<evidence type="ECO:0000313" key="2">
    <source>
        <dbReference type="Proteomes" id="UP000441399"/>
    </source>
</evidence>
<gene>
    <name evidence="1" type="ORF">OPDIPICF_00740</name>
</gene>
<sequence>MTYKKLAGTSAVFVTATLEGPSPVERDGMIWSGAELHIDQLPDERTPQATMASPLALEGLEDYDPPAHGDVRHVSSLNADFIFNHAARAWIQCNTSD</sequence>
<name>A0A5S9N7D2_9GAMM</name>
<reference evidence="1 2" key="1">
    <citation type="submission" date="2019-11" db="EMBL/GenBank/DDBJ databases">
        <authorList>
            <person name="Holert J."/>
        </authorList>
    </citation>
    <scope>NUCLEOTIDE SEQUENCE [LARGE SCALE GENOMIC DNA]</scope>
    <source>
        <strain evidence="1">SB11_3</strain>
    </source>
</reference>
<dbReference type="Proteomes" id="UP000441399">
    <property type="component" value="Unassembled WGS sequence"/>
</dbReference>
<dbReference type="AlphaFoldDB" id="A0A5S9N7D2"/>
<keyword evidence="2" id="KW-1185">Reference proteome</keyword>
<dbReference type="EMBL" id="CACSIO010000001">
    <property type="protein sequence ID" value="CAA0084869.1"/>
    <property type="molecule type" value="Genomic_DNA"/>
</dbReference>
<accession>A0A5S9N7D2</accession>